<dbReference type="Proteomes" id="UP001341840">
    <property type="component" value="Unassembled WGS sequence"/>
</dbReference>
<dbReference type="InterPro" id="IPR029058">
    <property type="entry name" value="AB_hydrolase_fold"/>
</dbReference>
<evidence type="ECO:0000256" key="1">
    <source>
        <dbReference type="ARBA" id="ARBA00008645"/>
    </source>
</evidence>
<feature type="domain" description="AB hydrolase-1" evidence="2">
    <location>
        <begin position="27"/>
        <end position="135"/>
    </location>
</feature>
<reference evidence="3 4" key="1">
    <citation type="journal article" date="2023" name="Plants (Basel)">
        <title>Bridging the Gap: Combining Genomics and Transcriptomics Approaches to Understand Stylosanthes scabra, an Orphan Legume from the Brazilian Caatinga.</title>
        <authorList>
            <person name="Ferreira-Neto J.R.C."/>
            <person name="da Silva M.D."/>
            <person name="Binneck E."/>
            <person name="de Melo N.F."/>
            <person name="da Silva R.H."/>
            <person name="de Melo A.L.T.M."/>
            <person name="Pandolfi V."/>
            <person name="Bustamante F.O."/>
            <person name="Brasileiro-Vidal A.C."/>
            <person name="Benko-Iseppon A.M."/>
        </authorList>
    </citation>
    <scope>NUCLEOTIDE SEQUENCE [LARGE SCALE GENOMIC DNA]</scope>
    <source>
        <tissue evidence="3">Leaves</tissue>
    </source>
</reference>
<organism evidence="3 4">
    <name type="scientific">Stylosanthes scabra</name>
    <dbReference type="NCBI Taxonomy" id="79078"/>
    <lineage>
        <taxon>Eukaryota</taxon>
        <taxon>Viridiplantae</taxon>
        <taxon>Streptophyta</taxon>
        <taxon>Embryophyta</taxon>
        <taxon>Tracheophyta</taxon>
        <taxon>Spermatophyta</taxon>
        <taxon>Magnoliopsida</taxon>
        <taxon>eudicotyledons</taxon>
        <taxon>Gunneridae</taxon>
        <taxon>Pentapetalae</taxon>
        <taxon>rosids</taxon>
        <taxon>fabids</taxon>
        <taxon>Fabales</taxon>
        <taxon>Fabaceae</taxon>
        <taxon>Papilionoideae</taxon>
        <taxon>50 kb inversion clade</taxon>
        <taxon>dalbergioids sensu lato</taxon>
        <taxon>Dalbergieae</taxon>
        <taxon>Pterocarpus clade</taxon>
        <taxon>Stylosanthes</taxon>
    </lineage>
</organism>
<evidence type="ECO:0000313" key="4">
    <source>
        <dbReference type="Proteomes" id="UP001341840"/>
    </source>
</evidence>
<gene>
    <name evidence="3" type="ORF">PIB30_002676</name>
</gene>
<protein>
    <recommendedName>
        <fullName evidence="2">AB hydrolase-1 domain-containing protein</fullName>
    </recommendedName>
</protein>
<name>A0ABU6Q310_9FABA</name>
<evidence type="ECO:0000259" key="2">
    <source>
        <dbReference type="Pfam" id="PF00561"/>
    </source>
</evidence>
<dbReference type="SUPFAM" id="SSF53474">
    <property type="entry name" value="alpha/beta-Hydrolases"/>
    <property type="match status" value="1"/>
</dbReference>
<comment type="similarity">
    <text evidence="1">Belongs to the AB hydrolase superfamily.</text>
</comment>
<proteinExistence type="inferred from homology"/>
<dbReference type="PANTHER" id="PTHR43039">
    <property type="entry name" value="ESTERASE-RELATED"/>
    <property type="match status" value="1"/>
</dbReference>
<dbReference type="InterPro" id="IPR000073">
    <property type="entry name" value="AB_hydrolase_1"/>
</dbReference>
<dbReference type="EMBL" id="JASCZI010000005">
    <property type="protein sequence ID" value="MED6106222.1"/>
    <property type="molecule type" value="Genomic_DNA"/>
</dbReference>
<accession>A0ABU6Q310</accession>
<evidence type="ECO:0000313" key="3">
    <source>
        <dbReference type="EMBL" id="MED6106222.1"/>
    </source>
</evidence>
<comment type="caution">
    <text evidence="3">The sequence shown here is derived from an EMBL/GenBank/DDBJ whole genome shotgun (WGS) entry which is preliminary data.</text>
</comment>
<keyword evidence="4" id="KW-1185">Reference proteome</keyword>
<dbReference type="Pfam" id="PF00561">
    <property type="entry name" value="Abhydrolase_1"/>
    <property type="match status" value="1"/>
</dbReference>
<sequence length="283" mass="31376">MRTSCDFGGNGIVNALNANIYGNGSQTLVLAHGYGTDQTVWHFLIPYLACYFKVLVFDLAFSPNVSPQVYNENKYSSSFDGYAGDLVCLLDQLNMNETIYLGHSMSAMIGCLAATERPELFKHLILLSGSPRYLNGKGYEGGFEKSDLNTIFKSIRQDFPSWVHSFAPIAIGVKNNPEAVAEFEDSLLRMKPEVALSVAKTVFLSDLRWVLPQVFVPCTIIQSKKDPIVPKNVAFYMKRKLGSNNINGADSSNKVKILKTKGHFPQLTAYPLLLKVLNTSFVL</sequence>
<dbReference type="Gene3D" id="3.40.50.1820">
    <property type="entry name" value="alpha/beta hydrolase"/>
    <property type="match status" value="1"/>
</dbReference>